<name>A0A9D3VXS3_9ROSI</name>
<gene>
    <name evidence="1" type="ORF">J1N35_015180</name>
</gene>
<dbReference type="OrthoDB" id="1002463at2759"/>
<proteinExistence type="predicted"/>
<dbReference type="AlphaFoldDB" id="A0A9D3VXS3"/>
<keyword evidence="2" id="KW-1185">Reference proteome</keyword>
<accession>A0A9D3VXS3</accession>
<evidence type="ECO:0000313" key="2">
    <source>
        <dbReference type="Proteomes" id="UP000828251"/>
    </source>
</evidence>
<sequence length="152" mass="17518">MEEIARDYFQKLFKMKGRENYDHLLSSIDKCITEEDNQFLMKPYATEEIKEALFLMGPTKAPSEDGLPALFYQKYWHIIGDDVTRFNLQILNEGMGCQPINTTRIILIPKTNNPSTMTNFRPISLCNVLYKIIAKAIANHLRGVIEKCIDEA</sequence>
<organism evidence="1 2">
    <name type="scientific">Gossypium stocksii</name>
    <dbReference type="NCBI Taxonomy" id="47602"/>
    <lineage>
        <taxon>Eukaryota</taxon>
        <taxon>Viridiplantae</taxon>
        <taxon>Streptophyta</taxon>
        <taxon>Embryophyta</taxon>
        <taxon>Tracheophyta</taxon>
        <taxon>Spermatophyta</taxon>
        <taxon>Magnoliopsida</taxon>
        <taxon>eudicotyledons</taxon>
        <taxon>Gunneridae</taxon>
        <taxon>Pentapetalae</taxon>
        <taxon>rosids</taxon>
        <taxon>malvids</taxon>
        <taxon>Malvales</taxon>
        <taxon>Malvaceae</taxon>
        <taxon>Malvoideae</taxon>
        <taxon>Gossypium</taxon>
    </lineage>
</organism>
<evidence type="ECO:0008006" key="3">
    <source>
        <dbReference type="Google" id="ProtNLM"/>
    </source>
</evidence>
<dbReference type="PANTHER" id="PTHR46890:SF48">
    <property type="entry name" value="RNA-DIRECTED DNA POLYMERASE"/>
    <property type="match status" value="1"/>
</dbReference>
<dbReference type="PANTHER" id="PTHR46890">
    <property type="entry name" value="NON-LTR RETROLELEMENT REVERSE TRANSCRIPTASE-LIKE PROTEIN-RELATED"/>
    <property type="match status" value="1"/>
</dbReference>
<dbReference type="EMBL" id="JAIQCV010000005">
    <property type="protein sequence ID" value="KAH1098259.1"/>
    <property type="molecule type" value="Genomic_DNA"/>
</dbReference>
<evidence type="ECO:0000313" key="1">
    <source>
        <dbReference type="EMBL" id="KAH1098259.1"/>
    </source>
</evidence>
<dbReference type="Proteomes" id="UP000828251">
    <property type="component" value="Unassembled WGS sequence"/>
</dbReference>
<reference evidence="1 2" key="1">
    <citation type="journal article" date="2021" name="Plant Biotechnol. J.">
        <title>Multi-omics assisted identification of the key and species-specific regulatory components of drought-tolerant mechanisms in Gossypium stocksii.</title>
        <authorList>
            <person name="Yu D."/>
            <person name="Ke L."/>
            <person name="Zhang D."/>
            <person name="Wu Y."/>
            <person name="Sun Y."/>
            <person name="Mei J."/>
            <person name="Sun J."/>
            <person name="Sun Y."/>
        </authorList>
    </citation>
    <scope>NUCLEOTIDE SEQUENCE [LARGE SCALE GENOMIC DNA]</scope>
    <source>
        <strain evidence="2">cv. E1</strain>
        <tissue evidence="1">Leaf</tissue>
    </source>
</reference>
<protein>
    <recommendedName>
        <fullName evidence="3">Reverse transcriptase domain-containing protein</fullName>
    </recommendedName>
</protein>
<comment type="caution">
    <text evidence="1">The sequence shown here is derived from an EMBL/GenBank/DDBJ whole genome shotgun (WGS) entry which is preliminary data.</text>
</comment>
<dbReference type="InterPro" id="IPR052343">
    <property type="entry name" value="Retrotransposon-Effector_Assoc"/>
</dbReference>